<dbReference type="EMBL" id="JAOPHQ010000597">
    <property type="protein sequence ID" value="KAK0153979.1"/>
    <property type="molecule type" value="Genomic_DNA"/>
</dbReference>
<accession>A0AA47N8W1</accession>
<protein>
    <submittedName>
        <fullName evidence="1">LINE-1 retrotransposable element ORF2 protein</fullName>
    </submittedName>
</protein>
<dbReference type="Proteomes" id="UP001174136">
    <property type="component" value="Unassembled WGS sequence"/>
</dbReference>
<evidence type="ECO:0000313" key="1">
    <source>
        <dbReference type="EMBL" id="KAK0153979.1"/>
    </source>
</evidence>
<reference evidence="1" key="1">
    <citation type="journal article" date="2023" name="Front. Mar. Sci.">
        <title>A new Merluccius polli reference genome to investigate the effects of global change in West African waters.</title>
        <authorList>
            <person name="Mateo J.L."/>
            <person name="Blanco-Fernandez C."/>
            <person name="Garcia-Vazquez E."/>
            <person name="Machado-Schiaffino G."/>
        </authorList>
    </citation>
    <scope>NUCLEOTIDE SEQUENCE</scope>
    <source>
        <strain evidence="1">C29</strain>
        <tissue evidence="1">Fin</tissue>
    </source>
</reference>
<comment type="caution">
    <text evidence="1">The sequence shown here is derived from an EMBL/GenBank/DDBJ whole genome shotgun (WGS) entry which is preliminary data.</text>
</comment>
<evidence type="ECO:0000313" key="2">
    <source>
        <dbReference type="Proteomes" id="UP001174136"/>
    </source>
</evidence>
<keyword evidence="2" id="KW-1185">Reference proteome</keyword>
<organism evidence="1 2">
    <name type="scientific">Merluccius polli</name>
    <name type="common">Benguela hake</name>
    <name type="synonym">Merluccius cadenati</name>
    <dbReference type="NCBI Taxonomy" id="89951"/>
    <lineage>
        <taxon>Eukaryota</taxon>
        <taxon>Metazoa</taxon>
        <taxon>Chordata</taxon>
        <taxon>Craniata</taxon>
        <taxon>Vertebrata</taxon>
        <taxon>Euteleostomi</taxon>
        <taxon>Actinopterygii</taxon>
        <taxon>Neopterygii</taxon>
        <taxon>Teleostei</taxon>
        <taxon>Neoteleostei</taxon>
        <taxon>Acanthomorphata</taxon>
        <taxon>Zeiogadaria</taxon>
        <taxon>Gadariae</taxon>
        <taxon>Gadiformes</taxon>
        <taxon>Gadoidei</taxon>
        <taxon>Merlucciidae</taxon>
        <taxon>Merluccius</taxon>
    </lineage>
</organism>
<proteinExistence type="predicted"/>
<dbReference type="PANTHER" id="PTHR19446">
    <property type="entry name" value="REVERSE TRANSCRIPTASES"/>
    <property type="match status" value="1"/>
</dbReference>
<dbReference type="AlphaFoldDB" id="A0AA47N8W1"/>
<gene>
    <name evidence="1" type="primary">Pol_25</name>
    <name evidence="1" type="ORF">N1851_003945</name>
</gene>
<sequence length="311" mass="35180">MLALDLRPNRHLHIAGLTSPYGQLLQMEKKELFAKSLLEEKKNGKLEATAQELEEYMKSQLGDHEKNIPLGSPGHVPRPAEPESQFDTTPPRWAEIRQVVDKARSASAPGLNGVPYRVYKSCPMVLKLLWKLMIVAWKTQAIPSEWTKAVTTFIPKEQDSRNISQFRGIALLNVEGKIFFSVVAKRMTRYLLENSYIDTSCQKAGIPGFPGCVEHSAMIWDQIQTAKREKSDLHVVWLDLENAYGSVPHQLINFALDFFHIPTCIQSLVSNYFSSFQVCYTTQETTTRLAPARERDCNGLLNLANPLFSSL</sequence>
<name>A0AA47N8W1_MERPO</name>